<feature type="region of interest" description="Disordered" evidence="1">
    <location>
        <begin position="1"/>
        <end position="38"/>
    </location>
</feature>
<proteinExistence type="predicted"/>
<evidence type="ECO:0000313" key="4">
    <source>
        <dbReference type="Proteomes" id="UP000192936"/>
    </source>
</evidence>
<dbReference type="Proteomes" id="UP000192936">
    <property type="component" value="Unassembled WGS sequence"/>
</dbReference>
<feature type="domain" description="Metallo-beta-lactamase" evidence="2">
    <location>
        <begin position="63"/>
        <end position="257"/>
    </location>
</feature>
<name>A0A1X7G8G4_9PROT</name>
<dbReference type="SUPFAM" id="SSF56281">
    <property type="entry name" value="Metallo-hydrolase/oxidoreductase"/>
    <property type="match status" value="1"/>
</dbReference>
<dbReference type="AlphaFoldDB" id="A0A1X7G8G4"/>
<dbReference type="STRING" id="286727.SAMN02982917_3382"/>
<gene>
    <name evidence="3" type="ORF">SAMN02982917_3382</name>
</gene>
<dbReference type="PANTHER" id="PTHR46018:SF2">
    <property type="entry name" value="ZINC PHOSPHODIESTERASE ELAC PROTEIN 1"/>
    <property type="match status" value="1"/>
</dbReference>
<protein>
    <submittedName>
        <fullName evidence="3">Phosphoribosyl 1,2-cyclic phosphodiesterase</fullName>
    </submittedName>
</protein>
<reference evidence="3 4" key="1">
    <citation type="submission" date="2017-04" db="EMBL/GenBank/DDBJ databases">
        <authorList>
            <person name="Afonso C.L."/>
            <person name="Miller P.J."/>
            <person name="Scott M.A."/>
            <person name="Spackman E."/>
            <person name="Goraichik I."/>
            <person name="Dimitrov K.M."/>
            <person name="Suarez D.L."/>
            <person name="Swayne D.E."/>
        </authorList>
    </citation>
    <scope>NUCLEOTIDE SEQUENCE [LARGE SCALE GENOMIC DNA]</scope>
    <source>
        <strain evidence="3 4">A2P</strain>
    </source>
</reference>
<dbReference type="PANTHER" id="PTHR46018">
    <property type="entry name" value="ZINC PHOSPHODIESTERASE ELAC PROTEIN 1"/>
    <property type="match status" value="1"/>
</dbReference>
<evidence type="ECO:0000259" key="2">
    <source>
        <dbReference type="SMART" id="SM00849"/>
    </source>
</evidence>
<dbReference type="Gene3D" id="3.60.15.10">
    <property type="entry name" value="Ribonuclease Z/Hydroxyacylglutathione hydrolase-like"/>
    <property type="match status" value="1"/>
</dbReference>
<dbReference type="CDD" id="cd07715">
    <property type="entry name" value="TaR3-like_MBL-fold"/>
    <property type="match status" value="1"/>
</dbReference>
<organism evidence="3 4">
    <name type="scientific">Azospirillum oryzae</name>
    <dbReference type="NCBI Taxonomy" id="286727"/>
    <lineage>
        <taxon>Bacteria</taxon>
        <taxon>Pseudomonadati</taxon>
        <taxon>Pseudomonadota</taxon>
        <taxon>Alphaproteobacteria</taxon>
        <taxon>Rhodospirillales</taxon>
        <taxon>Azospirillaceae</taxon>
        <taxon>Azospirillum</taxon>
    </lineage>
</organism>
<dbReference type="InterPro" id="IPR001279">
    <property type="entry name" value="Metallo-B-lactamas"/>
</dbReference>
<dbReference type="InterPro" id="IPR036866">
    <property type="entry name" value="RibonucZ/Hydroxyglut_hydro"/>
</dbReference>
<dbReference type="EMBL" id="FXAK01000007">
    <property type="protein sequence ID" value="SMF65092.1"/>
    <property type="molecule type" value="Genomic_DNA"/>
</dbReference>
<sequence length="314" mass="33628">MGKRGRHDGAVMTIDSAIKSTRPTAPSPAPEESGGGSPFTVRFWGVRGSIAAPGPATVRYGGNTACIEVRCGGAHIVFDCGTGIRPLGESLARDGGPVDIDLLLTHSHLDHISGLPFFAPAFDPASRLRLWSGHLPPERPFRTVLADMMTAPLFPVPVEIFRADCQYRDFQAGQTLDLAPGVPAGVVVRTCRLNHPDGATGYRVEHGGRSLCVLTDTEHPAEGRDPVILDLLRGADVMVYDSTYTDAEYPTRIGWGHSTWQECLRLAEAAGVGRAVIFHHDPARTDDALDVIAAEAEAMRPGSLVAYEGMELSL</sequence>
<accession>A0A1X7G8G4</accession>
<dbReference type="GO" id="GO:0042781">
    <property type="term" value="F:3'-tRNA processing endoribonuclease activity"/>
    <property type="evidence" value="ECO:0007669"/>
    <property type="project" value="TreeGrafter"/>
</dbReference>
<dbReference type="SMART" id="SM00849">
    <property type="entry name" value="Lactamase_B"/>
    <property type="match status" value="1"/>
</dbReference>
<evidence type="ECO:0000256" key="1">
    <source>
        <dbReference type="SAM" id="MobiDB-lite"/>
    </source>
</evidence>
<evidence type="ECO:0000313" key="3">
    <source>
        <dbReference type="EMBL" id="SMF65092.1"/>
    </source>
</evidence>
<dbReference type="Pfam" id="PF12706">
    <property type="entry name" value="Lactamase_B_2"/>
    <property type="match status" value="1"/>
</dbReference>